<dbReference type="EMBL" id="DRNF01000398">
    <property type="protein sequence ID" value="HHJ81227.1"/>
    <property type="molecule type" value="Genomic_DNA"/>
</dbReference>
<feature type="domain" description="Starch synthase catalytic" evidence="5">
    <location>
        <begin position="5"/>
        <end position="241"/>
    </location>
</feature>
<evidence type="ECO:0000259" key="5">
    <source>
        <dbReference type="Pfam" id="PF08323"/>
    </source>
</evidence>
<dbReference type="InterPro" id="IPR013534">
    <property type="entry name" value="Starch_synth_cat_dom"/>
</dbReference>
<dbReference type="Gene3D" id="3.40.50.2000">
    <property type="entry name" value="Glycogen Phosphorylase B"/>
    <property type="match status" value="1"/>
</dbReference>
<dbReference type="AlphaFoldDB" id="A0A832J4J4"/>
<protein>
    <recommendedName>
        <fullName evidence="2">starch synthase</fullName>
        <ecNumber evidence="2">2.4.1.21</ecNumber>
    </recommendedName>
</protein>
<keyword evidence="4" id="KW-0808">Transferase</keyword>
<dbReference type="GO" id="GO:0009011">
    <property type="term" value="F:alpha-1,4-glucan glucosyltransferase (ADP-glucose donor) activity"/>
    <property type="evidence" value="ECO:0007669"/>
    <property type="project" value="UniProtKB-EC"/>
</dbReference>
<evidence type="ECO:0000256" key="1">
    <source>
        <dbReference type="ARBA" id="ARBA00001478"/>
    </source>
</evidence>
<evidence type="ECO:0000256" key="4">
    <source>
        <dbReference type="ARBA" id="ARBA00022679"/>
    </source>
</evidence>
<accession>A0A832J4J4</accession>
<evidence type="ECO:0000256" key="3">
    <source>
        <dbReference type="ARBA" id="ARBA00022676"/>
    </source>
</evidence>
<sequence>MANSKILFVTSEAYPLIKTGGLGDVAGSLPVALKAQRNDVRVIMPAYRDAMRKAEKLGFVSFQIDGVPDTVRLLEGRLPGTSVKLLLVDSPAHFDRPGGPYCDPDGHDWADNAERFATFCRVVTAVALNKAALDWQPDVVHCNDWQSGLVPALLAPHPNRPATIFTIHNLAYHGFFDSSKFQSLNLPHYLWGMQGLEFHGGLSFIKGGLIFADMISTVSPTYAEEIRTPHFGHGLDGLLNHRADRLQGILNGIDYKQWNPAND</sequence>
<dbReference type="SUPFAM" id="SSF53756">
    <property type="entry name" value="UDP-Glycosyltransferase/glycogen phosphorylase"/>
    <property type="match status" value="1"/>
</dbReference>
<keyword evidence="3" id="KW-0328">Glycosyltransferase</keyword>
<dbReference type="Proteomes" id="UP000885832">
    <property type="component" value="Unassembled WGS sequence"/>
</dbReference>
<evidence type="ECO:0000313" key="6">
    <source>
        <dbReference type="EMBL" id="HHJ81227.1"/>
    </source>
</evidence>
<evidence type="ECO:0000256" key="2">
    <source>
        <dbReference type="ARBA" id="ARBA00012588"/>
    </source>
</evidence>
<name>A0A832J4J4_9GAMM</name>
<organism evidence="6">
    <name type="scientific">Candidatus Tenderia electrophaga</name>
    <dbReference type="NCBI Taxonomy" id="1748243"/>
    <lineage>
        <taxon>Bacteria</taxon>
        <taxon>Pseudomonadati</taxon>
        <taxon>Pseudomonadota</taxon>
        <taxon>Gammaproteobacteria</taxon>
        <taxon>Candidatus Tenderiales</taxon>
        <taxon>Candidatus Tenderiaceae</taxon>
        <taxon>Candidatus Tenderia</taxon>
    </lineage>
</organism>
<dbReference type="EC" id="2.4.1.21" evidence="2"/>
<gene>
    <name evidence="6" type="ORF">ENJ65_06295</name>
</gene>
<comment type="catalytic activity">
    <reaction evidence="1">
        <text>[(1-&gt;4)-alpha-D-glucosyl](n) + ADP-alpha-D-glucose = [(1-&gt;4)-alpha-D-glucosyl](n+1) + ADP + H(+)</text>
        <dbReference type="Rhea" id="RHEA:18189"/>
        <dbReference type="Rhea" id="RHEA-COMP:9584"/>
        <dbReference type="Rhea" id="RHEA-COMP:9587"/>
        <dbReference type="ChEBI" id="CHEBI:15378"/>
        <dbReference type="ChEBI" id="CHEBI:15444"/>
        <dbReference type="ChEBI" id="CHEBI:57498"/>
        <dbReference type="ChEBI" id="CHEBI:456216"/>
        <dbReference type="EC" id="2.4.1.21"/>
    </reaction>
</comment>
<comment type="caution">
    <text evidence="6">The sequence shown here is derived from an EMBL/GenBank/DDBJ whole genome shotgun (WGS) entry which is preliminary data.</text>
</comment>
<proteinExistence type="predicted"/>
<dbReference type="PANTHER" id="PTHR45825:SF11">
    <property type="entry name" value="ALPHA AMYLASE DOMAIN-CONTAINING PROTEIN"/>
    <property type="match status" value="1"/>
</dbReference>
<dbReference type="PANTHER" id="PTHR45825">
    <property type="entry name" value="GRANULE-BOUND STARCH SYNTHASE 1, CHLOROPLASTIC/AMYLOPLASTIC"/>
    <property type="match status" value="1"/>
</dbReference>
<reference evidence="6" key="1">
    <citation type="journal article" date="2020" name="mSystems">
        <title>Genome- and Community-Level Interaction Insights into Carbon Utilization and Element Cycling Functions of Hydrothermarchaeota in Hydrothermal Sediment.</title>
        <authorList>
            <person name="Zhou Z."/>
            <person name="Liu Y."/>
            <person name="Xu W."/>
            <person name="Pan J."/>
            <person name="Luo Z.H."/>
            <person name="Li M."/>
        </authorList>
    </citation>
    <scope>NUCLEOTIDE SEQUENCE [LARGE SCALE GENOMIC DNA]</scope>
    <source>
        <strain evidence="6">HyVt-505</strain>
    </source>
</reference>
<dbReference type="Pfam" id="PF08323">
    <property type="entry name" value="Glyco_transf_5"/>
    <property type="match status" value="1"/>
</dbReference>
<feature type="non-terminal residue" evidence="6">
    <location>
        <position position="263"/>
    </location>
</feature>
<dbReference type="CDD" id="cd03791">
    <property type="entry name" value="GT5_Glycogen_synthase_DULL1-like"/>
    <property type="match status" value="1"/>
</dbReference>